<keyword evidence="16" id="KW-0106">Calcium</keyword>
<comment type="cofactor">
    <cofactor evidence="13">
        <name>thiamine diphosphate</name>
        <dbReference type="ChEBI" id="CHEBI:58937"/>
    </cofactor>
    <text evidence="13">Binds 1 thiamine pyrophosphate per subunit. During the reaction, the substrate forms a covalent intermediate with the cofactor.</text>
</comment>
<keyword evidence="5 16" id="KW-0808">Transferase</keyword>
<feature type="site" description="Important for catalytic activity" evidence="15">
    <location>
        <position position="37"/>
    </location>
</feature>
<dbReference type="InterPro" id="IPR055152">
    <property type="entry name" value="Transketolase-like_C_2"/>
</dbReference>
<dbReference type="PROSITE" id="PS00801">
    <property type="entry name" value="TRANSKETOLASE_1"/>
    <property type="match status" value="1"/>
</dbReference>
<keyword evidence="7 14" id="KW-0460">Magnesium</keyword>
<evidence type="ECO:0000256" key="12">
    <source>
        <dbReference type="PIRSR" id="PIRSR605478-2"/>
    </source>
</evidence>
<dbReference type="GO" id="GO:0005829">
    <property type="term" value="C:cytosol"/>
    <property type="evidence" value="ECO:0007669"/>
    <property type="project" value="TreeGrafter"/>
</dbReference>
<feature type="active site" description="Proton donor" evidence="11">
    <location>
        <position position="434"/>
    </location>
</feature>
<evidence type="ECO:0000256" key="8">
    <source>
        <dbReference type="ARBA" id="ARBA00023052"/>
    </source>
</evidence>
<evidence type="ECO:0000256" key="7">
    <source>
        <dbReference type="ARBA" id="ARBA00022842"/>
    </source>
</evidence>
<feature type="binding site" evidence="14">
    <location>
        <position position="169"/>
    </location>
    <ligand>
        <name>Mg(2+)</name>
        <dbReference type="ChEBI" id="CHEBI:18420"/>
    </ligand>
</feature>
<dbReference type="PANTHER" id="PTHR43522">
    <property type="entry name" value="TRANSKETOLASE"/>
    <property type="match status" value="1"/>
</dbReference>
<dbReference type="Gene3D" id="3.40.50.920">
    <property type="match status" value="1"/>
</dbReference>
<keyword evidence="6 14" id="KW-0479">Metal-binding</keyword>
<comment type="cofactor">
    <cofactor evidence="14">
        <name>Mg(2+)</name>
        <dbReference type="ChEBI" id="CHEBI:18420"/>
    </cofactor>
    <text evidence="14">Binds 1 Mg(2+) ion per subunit. Can also utilize other divalent metal cations, such as Ca(2+), Mn(2+) and Co(2+).</text>
</comment>
<evidence type="ECO:0000313" key="19">
    <source>
        <dbReference type="Proteomes" id="UP000249616"/>
    </source>
</evidence>
<dbReference type="InterPro" id="IPR005474">
    <property type="entry name" value="Transketolase_N"/>
</dbReference>
<dbReference type="Gene3D" id="3.40.50.970">
    <property type="match status" value="2"/>
</dbReference>
<evidence type="ECO:0000256" key="1">
    <source>
        <dbReference type="ARBA" id="ARBA00007131"/>
    </source>
</evidence>
<evidence type="ECO:0000256" key="5">
    <source>
        <dbReference type="ARBA" id="ARBA00022679"/>
    </source>
</evidence>
<evidence type="ECO:0000256" key="10">
    <source>
        <dbReference type="NCBIfam" id="TIGR00232"/>
    </source>
</evidence>
<evidence type="ECO:0000256" key="16">
    <source>
        <dbReference type="RuleBase" id="RU004996"/>
    </source>
</evidence>
<dbReference type="AlphaFoldDB" id="A0A2Z4IVD2"/>
<proteinExistence type="inferred from homology"/>
<dbReference type="InterPro" id="IPR009014">
    <property type="entry name" value="Transketo_C/PFOR_II"/>
</dbReference>
<dbReference type="Pfam" id="PF00456">
    <property type="entry name" value="Transketolase_N"/>
    <property type="match status" value="1"/>
</dbReference>
<feature type="binding site" evidence="13">
    <location>
        <position position="460"/>
    </location>
    <ligand>
        <name>thiamine diphosphate</name>
        <dbReference type="ChEBI" id="CHEBI:58937"/>
    </ligand>
</feature>
<dbReference type="KEGG" id="scad:DN051_08940"/>
<comment type="cofactor">
    <cofactor evidence="16">
        <name>Mg(2+)</name>
        <dbReference type="ChEBI" id="CHEBI:18420"/>
    </cofactor>
    <cofactor evidence="16">
        <name>Ca(2+)</name>
        <dbReference type="ChEBI" id="CHEBI:29108"/>
    </cofactor>
    <cofactor evidence="16">
        <name>Mn(2+)</name>
        <dbReference type="ChEBI" id="CHEBI:29035"/>
    </cofactor>
    <cofactor evidence="16">
        <name>Co(2+)</name>
        <dbReference type="ChEBI" id="CHEBI:48828"/>
    </cofactor>
    <text evidence="16">Binds 1 Mg(2+) ion per subunit. Can also utilize other divalent metal cations, such as Ca(2+), Mn(2+) and Co(2+).</text>
</comment>
<dbReference type="RefSeq" id="WP_112438450.1">
    <property type="nucleotide sequence ID" value="NZ_CP030073.1"/>
</dbReference>
<dbReference type="PANTHER" id="PTHR43522:SF2">
    <property type="entry name" value="TRANSKETOLASE 1-RELATED"/>
    <property type="match status" value="1"/>
</dbReference>
<gene>
    <name evidence="18" type="ORF">DN051_08940</name>
</gene>
<dbReference type="InterPro" id="IPR005475">
    <property type="entry name" value="Transketolase-like_Pyr-bd"/>
</dbReference>
<dbReference type="SUPFAM" id="SSF52922">
    <property type="entry name" value="TK C-terminal domain-like"/>
    <property type="match status" value="1"/>
</dbReference>
<feature type="binding site" evidence="12">
    <location>
        <position position="373"/>
    </location>
    <ligand>
        <name>substrate</name>
    </ligand>
</feature>
<feature type="binding site" evidence="13">
    <location>
        <position position="279"/>
    </location>
    <ligand>
        <name>thiamine diphosphate</name>
        <dbReference type="ChEBI" id="CHEBI:58937"/>
    </ligand>
</feature>
<reference evidence="18 19" key="1">
    <citation type="journal article" date="2019" name="Int. J. Syst. Evol. Microbiol.">
        <title>Streptomyces cadmiisoli sp. nov., a novel actinomycete isolated from cadmium-contaminated soil.</title>
        <authorList>
            <person name="Li K."/>
            <person name="Tang X."/>
            <person name="Zhao J."/>
            <person name="Guo Y."/>
            <person name="Tang Y."/>
            <person name="Gao J."/>
        </authorList>
    </citation>
    <scope>NUCLEOTIDE SEQUENCE [LARGE SCALE GENOMIC DNA]</scope>
    <source>
        <strain evidence="18 19">ZFG47</strain>
    </source>
</reference>
<dbReference type="FunFam" id="3.40.50.970:FF:000004">
    <property type="entry name" value="Transketolase"/>
    <property type="match status" value="1"/>
</dbReference>
<comment type="catalytic activity">
    <reaction evidence="9 16">
        <text>D-sedoheptulose 7-phosphate + D-glyceraldehyde 3-phosphate = aldehydo-D-ribose 5-phosphate + D-xylulose 5-phosphate</text>
        <dbReference type="Rhea" id="RHEA:10508"/>
        <dbReference type="ChEBI" id="CHEBI:57483"/>
        <dbReference type="ChEBI" id="CHEBI:57737"/>
        <dbReference type="ChEBI" id="CHEBI:58273"/>
        <dbReference type="ChEBI" id="CHEBI:59776"/>
        <dbReference type="EC" id="2.2.1.1"/>
    </reaction>
</comment>
<evidence type="ECO:0000256" key="6">
    <source>
        <dbReference type="ARBA" id="ARBA00022723"/>
    </source>
</evidence>
<evidence type="ECO:0000259" key="17">
    <source>
        <dbReference type="SMART" id="SM00861"/>
    </source>
</evidence>
<dbReference type="GO" id="GO:0004802">
    <property type="term" value="F:transketolase activity"/>
    <property type="evidence" value="ECO:0007669"/>
    <property type="project" value="UniProtKB-UniRule"/>
</dbReference>
<evidence type="ECO:0000313" key="18">
    <source>
        <dbReference type="EMBL" id="AWW36737.1"/>
    </source>
</evidence>
<dbReference type="Pfam" id="PF02779">
    <property type="entry name" value="Transket_pyr"/>
    <property type="match status" value="1"/>
</dbReference>
<feature type="binding site" evidence="12">
    <location>
        <position position="492"/>
    </location>
    <ligand>
        <name>substrate</name>
    </ligand>
</feature>
<dbReference type="InterPro" id="IPR049557">
    <property type="entry name" value="Transketolase_CS"/>
</dbReference>
<feature type="binding site" evidence="12">
    <location>
        <position position="37"/>
    </location>
    <ligand>
        <name>substrate</name>
    </ligand>
</feature>
<feature type="binding site" evidence="13">
    <location>
        <position position="199"/>
    </location>
    <ligand>
        <name>thiamine diphosphate</name>
        <dbReference type="ChEBI" id="CHEBI:58937"/>
    </ligand>
</feature>
<dbReference type="NCBIfam" id="TIGR00232">
    <property type="entry name" value="tktlase_bact"/>
    <property type="match status" value="1"/>
</dbReference>
<dbReference type="FunFam" id="3.40.50.970:FF:000003">
    <property type="entry name" value="Transketolase"/>
    <property type="match status" value="1"/>
</dbReference>
<evidence type="ECO:0000256" key="3">
    <source>
        <dbReference type="ARBA" id="ARBA00013152"/>
    </source>
</evidence>
<name>A0A2Z4IVD2_9ACTN</name>
<accession>A0A2Z4IVD2</accession>
<dbReference type="GO" id="GO:0006098">
    <property type="term" value="P:pentose-phosphate shunt"/>
    <property type="evidence" value="ECO:0007669"/>
    <property type="project" value="TreeGrafter"/>
</dbReference>
<comment type="subunit">
    <text evidence="2 16">Homodimer.</text>
</comment>
<dbReference type="InterPro" id="IPR033247">
    <property type="entry name" value="Transketolase_fam"/>
</dbReference>
<feature type="binding site" evidence="12">
    <location>
        <position position="279"/>
    </location>
    <ligand>
        <name>substrate</name>
    </ligand>
</feature>
<feature type="binding site" evidence="13">
    <location>
        <position position="170"/>
    </location>
    <ligand>
        <name>thiamine diphosphate</name>
        <dbReference type="ChEBI" id="CHEBI:58937"/>
    </ligand>
</feature>
<keyword evidence="8 13" id="KW-0786">Thiamine pyrophosphate</keyword>
<feature type="binding site" evidence="12">
    <location>
        <position position="400"/>
    </location>
    <ligand>
        <name>substrate</name>
    </ligand>
</feature>
<protein>
    <recommendedName>
        <fullName evidence="4 10">Transketolase</fullName>
        <ecNumber evidence="3 10">2.2.1.1</ecNumber>
    </recommendedName>
</protein>
<dbReference type="FunFam" id="3.40.50.920:FF:000003">
    <property type="entry name" value="Transketolase"/>
    <property type="match status" value="1"/>
</dbReference>
<dbReference type="PROSITE" id="PS00802">
    <property type="entry name" value="TRANSKETOLASE_2"/>
    <property type="match status" value="1"/>
</dbReference>
<dbReference type="Pfam" id="PF22613">
    <property type="entry name" value="Transketolase_C_1"/>
    <property type="match status" value="1"/>
</dbReference>
<dbReference type="CDD" id="cd02012">
    <property type="entry name" value="TPP_TK"/>
    <property type="match status" value="1"/>
</dbReference>
<evidence type="ECO:0000256" key="2">
    <source>
        <dbReference type="ARBA" id="ARBA00011738"/>
    </source>
</evidence>
<evidence type="ECO:0000256" key="14">
    <source>
        <dbReference type="PIRSR" id="PIRSR605478-4"/>
    </source>
</evidence>
<dbReference type="CDD" id="cd07033">
    <property type="entry name" value="TPP_PYR_DXS_TK_like"/>
    <property type="match status" value="1"/>
</dbReference>
<comment type="similarity">
    <text evidence="1 16">Belongs to the transketolase family.</text>
</comment>
<dbReference type="InterPro" id="IPR029061">
    <property type="entry name" value="THDP-binding"/>
</dbReference>
<feature type="binding site" evidence="12">
    <location>
        <position position="484"/>
    </location>
    <ligand>
        <name>substrate</name>
    </ligand>
</feature>
<evidence type="ECO:0000256" key="13">
    <source>
        <dbReference type="PIRSR" id="PIRSR605478-3"/>
    </source>
</evidence>
<evidence type="ECO:0000256" key="4">
    <source>
        <dbReference type="ARBA" id="ARBA00016662"/>
    </source>
</evidence>
<dbReference type="EC" id="2.2.1.1" evidence="3 10"/>
<dbReference type="InterPro" id="IPR020826">
    <property type="entry name" value="Transketolase_BS"/>
</dbReference>
<evidence type="ECO:0000256" key="9">
    <source>
        <dbReference type="ARBA" id="ARBA00049473"/>
    </source>
</evidence>
<comment type="function">
    <text evidence="16">Catalyzes the transfer of a two-carbon ketol group from a ketose donor to an aldose acceptor, via a covalent intermediate with the cofactor thiamine pyrophosphate.</text>
</comment>
<feature type="binding site" evidence="12">
    <location>
        <position position="496"/>
    </location>
    <ligand>
        <name>substrate</name>
    </ligand>
</feature>
<dbReference type="Proteomes" id="UP000249616">
    <property type="component" value="Chromosome"/>
</dbReference>
<dbReference type="SUPFAM" id="SSF52518">
    <property type="entry name" value="Thiamin diphosphate-binding fold (THDP-binding)"/>
    <property type="match status" value="2"/>
</dbReference>
<dbReference type="GO" id="GO:0000287">
    <property type="term" value="F:magnesium ion binding"/>
    <property type="evidence" value="ECO:0007669"/>
    <property type="project" value="UniProtKB-ARBA"/>
</dbReference>
<feature type="binding site" evidence="14">
    <location>
        <position position="201"/>
    </location>
    <ligand>
        <name>Mg(2+)</name>
        <dbReference type="ChEBI" id="CHEBI:18420"/>
    </ligand>
</feature>
<dbReference type="SMART" id="SM00861">
    <property type="entry name" value="Transket_pyr"/>
    <property type="match status" value="1"/>
</dbReference>
<dbReference type="InterPro" id="IPR005478">
    <property type="entry name" value="Transketolase_bac-like"/>
</dbReference>
<organism evidence="18 19">
    <name type="scientific">Streptomyces cadmiisoli</name>
    <dbReference type="NCBI Taxonomy" id="2184053"/>
    <lineage>
        <taxon>Bacteria</taxon>
        <taxon>Bacillati</taxon>
        <taxon>Actinomycetota</taxon>
        <taxon>Actinomycetes</taxon>
        <taxon>Kitasatosporales</taxon>
        <taxon>Streptomycetaceae</taxon>
        <taxon>Streptomyces</taxon>
        <taxon>Streptomyces aurantiacus group</taxon>
    </lineage>
</organism>
<feature type="binding site" evidence="12">
    <location>
        <position position="546"/>
    </location>
    <ligand>
        <name>substrate</name>
    </ligand>
</feature>
<dbReference type="EMBL" id="CP030073">
    <property type="protein sequence ID" value="AWW36737.1"/>
    <property type="molecule type" value="Genomic_DNA"/>
</dbReference>
<keyword evidence="19" id="KW-1185">Reference proteome</keyword>
<feature type="binding site" evidence="14">
    <location>
        <position position="199"/>
    </location>
    <ligand>
        <name>Mg(2+)</name>
        <dbReference type="ChEBI" id="CHEBI:18420"/>
    </ligand>
</feature>
<feature type="binding site" evidence="13">
    <location>
        <position position="77"/>
    </location>
    <ligand>
        <name>thiamine diphosphate</name>
        <dbReference type="ChEBI" id="CHEBI:58937"/>
    </ligand>
</feature>
<evidence type="ECO:0000256" key="15">
    <source>
        <dbReference type="PIRSR" id="PIRSR605478-5"/>
    </source>
</evidence>
<feature type="binding site" evidence="13">
    <location>
        <begin position="125"/>
        <end position="127"/>
    </location>
    <ligand>
        <name>thiamine diphosphate</name>
        <dbReference type="ChEBI" id="CHEBI:58937"/>
    </ligand>
</feature>
<feature type="domain" description="Transketolase-like pyrimidine-binding" evidence="17">
    <location>
        <begin position="370"/>
        <end position="551"/>
    </location>
</feature>
<evidence type="ECO:0000256" key="11">
    <source>
        <dbReference type="PIRSR" id="PIRSR605478-1"/>
    </source>
</evidence>
<feature type="site" description="Important for catalytic activity" evidence="15">
    <location>
        <position position="279"/>
    </location>
</feature>
<sequence length="691" mass="74285">MSTQTPDRPEWTDLDRRAVDTARLLAADAVQKVGNGHPGTAMSLAPAAYTIFQKVMRHDPADPEWAGRDRFVLSPGHTSLTLYTQLYLAGYELGLDDLKAFRTHGSRTPGHPEYGHTAGVETTTGPLGQGVANAVGMAMAARYERGLFDPDAPAGASPFDHTVWAIVSDGDLEEGVSAEASSLAGHQKLGNLVFLYDDNHISIEGDTATAFSEDVLKRYEAYGWHTQRVEPAESGDIDVPALYEALRAAQAETGRPSIVALRTIIAWPAPNAQNTEASHGSALGDEEIAATKRVLGFDPERTFEVSGEVLAHTRRALDRGAEAHAAWDRRIAEWRLARPERAAEFDRISRGELPTGWEEKLPVFEPGKAVATRAASGKVLQALGPVVPELWGGSADLAGSNNTTIDKSSSFLPEGNPLPEADPYGRTVHFGIREFSMAAEMNGIALHGNTRIYGGTFLVFSDYMRNAVRMSALMQLPVTYVWTHDSIGLGEDGPTHQPVEHLASLRAIPGLNIVRPADANETAIAWAEILKRHSTHPAPHGLALTRQGVPTYEPNADAARGGYVLFDSSTPVPDVVLIATGSEVQLAVAARERLEAEGIGARVVSMPSVEWFEEQSPEYRDSVLPPSVKARVAVEAGVGLTWYRFVGDAGRIVSLEHFGASADAKTLFAEFGFTAENVTAAARESLAAARG</sequence>